<dbReference type="Pfam" id="PF20102">
    <property type="entry name" value="DUF6492"/>
    <property type="match status" value="1"/>
</dbReference>
<name>A0A0N9R0B2_9VIRU</name>
<feature type="domain" description="UDP-N-acetylglucosamine 2-epimerase" evidence="1">
    <location>
        <begin position="103"/>
        <end position="344"/>
    </location>
</feature>
<dbReference type="KEGG" id="vg:26048871"/>
<dbReference type="InterPro" id="IPR045499">
    <property type="entry name" value="DUF6492"/>
</dbReference>
<dbReference type="PANTHER" id="PTHR43174">
    <property type="entry name" value="UDP-N-ACETYLGLUCOSAMINE 2-EPIMERASE"/>
    <property type="match status" value="1"/>
</dbReference>
<dbReference type="CDD" id="cd03786">
    <property type="entry name" value="GTB_UDP-GlcNAc_2-Epimerase"/>
    <property type="match status" value="1"/>
</dbReference>
<evidence type="ECO:0000259" key="1">
    <source>
        <dbReference type="Pfam" id="PF02350"/>
    </source>
</evidence>
<dbReference type="EMBL" id="KT820662">
    <property type="protein sequence ID" value="ALH22910.1"/>
    <property type="molecule type" value="Genomic_DNA"/>
</dbReference>
<evidence type="ECO:0000313" key="2">
    <source>
        <dbReference type="EMBL" id="ALH22910.1"/>
    </source>
</evidence>
<sequence>MKNIILIIGARPNFVKAFPVYEALKEDFKLTLIHTGQHFDTKMSDVFFNQLKFPKPDIHLTLEKKTKAGNFDDKLYLNNHEYLKNKDDVIEELMNYDGDLGQLGEIRDKLKIEFKKINPDLVFVFGDVTSTLAAGLATKNLNIELAHVESGLRSNDIKMPEEVNRILTDHITKYYFVTEQSGVDNLKKDGITENVYLVGNTMIDTQKKYLQQALNTKYNEKLGVKSKEYVLITLHRPSNVDDLNKLRETFDDFEELSKTEKLVYPIHPRTKNNLEKLGYLKKVHDNPNIILDEPLGYLEFTCLMANCKYIVTDSGGLQEESTALDIPCFTLRENTERPSTLIENHGTNQMINKIGEIELRECKGSMDLWDGKSSVKIYEKIYNIFDESLLVDLLISNLYPGHLEVIESIIIKFLPNICSVKYCNIDIELFDYSKIEDKSKKPDDFINYMKNKYKNINFQKRNIDYDYIIDNTVIGSKSPAQILKANAITHNKDFLKGNYPKNRNIIISDSKKHYYISHRIEEEFFKNIPNVYYLTPLCKSKNYFIPSILPEINKKTSEKLICAVQGNLWIKSRNFESLIPLLETYDNFYIKLIGRGCIPECLTNYTKRIIMCNNLEWNDYHKAFEDVYWILPLIDDTFTHNYFTTSLTSSISYAEGYNLKCFYHKKLDNIYKIENSVVYDSNNMVQQFQKVIDNFYNKKNMVILMNCHGDHIKNILKKSFLNLDYNISHISYVNKIKNPIFSESELNLIKNADFLILQYIKNDRGCINHNYIIKNLINKEAKYFICPHYTFSGYLYDDMEMLVKPTIKSKSEIDILKESMKFDKKKVLDFLNSELEHLKELDALGDFILYDFVKNNYKYNKVFENRGHPNIILFYELANQILKKLNYKSNIGFPYFNKRLGAETLIFDDIKRILELKFNTHIQSKNIYIPYLASFTIHSLIPYCNRYGFDKINISNFNNIDYKSKKFYGYYGDGTTGHDGLYFLTDFKSSNENIAFIFHGVASKLGVIDPISNIKYLKKERIIFRGYDFKIDNTDIVCISDYLINKYDEYCVGYFQSTNKYDCDFLYSELIKSILSHKKYKSIVFTGTSVGSFSSIKYASKFEGIALISNPQLYLIDGKMNAYQEALREFYNFSQVILNNNDKILYKDNDIENIILKGNARKIIIHANDEDNTTNMDIDKLELFVLNNKLNDKIKINHFKKKGNPNSHAHNFRWSEDNHKHNFFIEKTLKYHNKSITFASIFYEKENSKEAIIRQIKSFKYYKSNFNIEFIIVYNELEELNTDFKNVIMDNKPDNINSIKILNRNDIYKENNCKTPKFWKNDYGYFHQEIIKLLIFKFVTTEYYIQLDDKNFFINETNDDHFFKKYKPIIYTKDVPDKVMDKYYLNSLEIFNCNKPENIEYCSITPFIFITKCVEELINYFIDKDKDLKDLFNKIGYYKVTEFTLYQAFIIKRNYMLNYEPYKFTEKNLNIWDITDNLNILSLKEKYNMIGLKFKVIEYIKNNEKMNEEFLLISDFNEK</sequence>
<dbReference type="InterPro" id="IPR003331">
    <property type="entry name" value="UDP_GlcNAc_Epimerase_2_dom"/>
</dbReference>
<proteinExistence type="predicted"/>
<dbReference type="SUPFAM" id="SSF53756">
    <property type="entry name" value="UDP-Glycosyltransferase/glycogen phosphorylase"/>
    <property type="match status" value="1"/>
</dbReference>
<dbReference type="InterPro" id="IPR029767">
    <property type="entry name" value="WecB-like"/>
</dbReference>
<reference evidence="2 3" key="1">
    <citation type="journal article" date="2015" name="Genome Announc.">
        <title>The 474-Kilobase-Pair Complete Genome Sequence of CeV-01B, a Virus Infecting Haptolina (Chrysochromulina) ericina (Prymnesiophyceae).</title>
        <authorList>
            <person name="Gallot-Lavallee L."/>
            <person name="Pagarete A."/>
            <person name="Legendre M."/>
            <person name="Santini S."/>
            <person name="Sandaa R.A."/>
            <person name="Himmelbauer H."/>
            <person name="Ogata H."/>
            <person name="Bratbak G."/>
            <person name="Claverie J.M."/>
        </authorList>
    </citation>
    <scope>NUCLEOTIDE SEQUENCE [LARGE SCALE GENOMIC DNA]</scope>
    <source>
        <strain evidence="2">CeV-01B</strain>
    </source>
</reference>
<protein>
    <submittedName>
        <fullName evidence="2">UDP-N-acetylglucosamine 2-epimerase</fullName>
    </submittedName>
</protein>
<keyword evidence="3" id="KW-1185">Reference proteome</keyword>
<evidence type="ECO:0000313" key="3">
    <source>
        <dbReference type="Proteomes" id="UP000203826"/>
    </source>
</evidence>
<dbReference type="Pfam" id="PF02350">
    <property type="entry name" value="Epimerase_2"/>
    <property type="match status" value="1"/>
</dbReference>
<dbReference type="Gene3D" id="3.40.50.2000">
    <property type="entry name" value="Glycogen Phosphorylase B"/>
    <property type="match status" value="2"/>
</dbReference>
<dbReference type="Gene3D" id="3.40.50.12080">
    <property type="match status" value="2"/>
</dbReference>
<accession>A0A0N9R0B2</accession>
<dbReference type="NCBIfam" id="TIGR00236">
    <property type="entry name" value="wecB"/>
    <property type="match status" value="1"/>
</dbReference>
<gene>
    <name evidence="2" type="ORF">ceV_004</name>
</gene>
<dbReference type="Proteomes" id="UP000203826">
    <property type="component" value="Segment"/>
</dbReference>
<organism evidence="2 3">
    <name type="scientific">Chrysochromulina ericina virus CeV-01B</name>
    <dbReference type="NCBI Taxonomy" id="3070830"/>
    <lineage>
        <taxon>Viruses</taxon>
        <taxon>Varidnaviria</taxon>
        <taxon>Bamfordvirae</taxon>
        <taxon>Nucleocytoviricota</taxon>
        <taxon>Megaviricetes</taxon>
        <taxon>Imitervirales</taxon>
        <taxon>Mesomimiviridae</taxon>
        <taxon>Tethysvirus</taxon>
        <taxon>Tethysvirus raunefjordenense</taxon>
    </lineage>
</organism>
<dbReference type="PANTHER" id="PTHR43174:SF1">
    <property type="entry name" value="UDP-N-ACETYLGLUCOSAMINE 2-EPIMERASE"/>
    <property type="match status" value="1"/>
</dbReference>